<dbReference type="InterPro" id="IPR000064">
    <property type="entry name" value="NLP_P60_dom"/>
</dbReference>
<evidence type="ECO:0000313" key="8">
    <source>
        <dbReference type="EMBL" id="GGM46776.1"/>
    </source>
</evidence>
<evidence type="ECO:0000256" key="1">
    <source>
        <dbReference type="ARBA" id="ARBA00007074"/>
    </source>
</evidence>
<comment type="caution">
    <text evidence="8">The sequence shown here is derived from an EMBL/GenBank/DDBJ whole genome shotgun (WGS) entry which is preliminary data.</text>
</comment>
<sequence length="255" mass="27827">MIRFKKSCTTLVVAALTTLLALPAGATDLSSTHDGALTTETHTQHTEASLLELTTELQAPAPAPAPRKSRHKRSSRRYAAGRSRSYGSHYRRRSGGSGFSYDKMEIASSTPALIKSVVDHGQQLLGLRYRTSGVAKWPLDCSGFVSYIYSLEGIKIPRSSSGLAVYANNIKDPKPGDLLFFKGRNRSANRVGHVAMVVSNEDGNIKMMHSSCSRGIVIENLNNNAYYTSRYVGAGRLPEVKEHWKGVPMAPESLD</sequence>
<organism evidence="8 9">
    <name type="scientific">Porphyromonas pasteri</name>
    <dbReference type="NCBI Taxonomy" id="1583331"/>
    <lineage>
        <taxon>Bacteria</taxon>
        <taxon>Pseudomonadati</taxon>
        <taxon>Bacteroidota</taxon>
        <taxon>Bacteroidia</taxon>
        <taxon>Bacteroidales</taxon>
        <taxon>Porphyromonadaceae</taxon>
        <taxon>Porphyromonas</taxon>
    </lineage>
</organism>
<keyword evidence="9" id="KW-1185">Reference proteome</keyword>
<dbReference type="PANTHER" id="PTHR47053">
    <property type="entry name" value="MUREIN DD-ENDOPEPTIDASE MEPH-RELATED"/>
    <property type="match status" value="1"/>
</dbReference>
<evidence type="ECO:0000256" key="3">
    <source>
        <dbReference type="ARBA" id="ARBA00022801"/>
    </source>
</evidence>
<dbReference type="RefSeq" id="WP_188807301.1">
    <property type="nucleotide sequence ID" value="NZ_BMPU01000001.1"/>
</dbReference>
<dbReference type="InterPro" id="IPR038765">
    <property type="entry name" value="Papain-like_cys_pep_sf"/>
</dbReference>
<feature type="signal peptide" evidence="6">
    <location>
        <begin position="1"/>
        <end position="26"/>
    </location>
</feature>
<dbReference type="SUPFAM" id="SSF54001">
    <property type="entry name" value="Cysteine proteinases"/>
    <property type="match status" value="1"/>
</dbReference>
<feature type="compositionally biased region" description="Low complexity" evidence="5">
    <location>
        <begin position="77"/>
        <end position="88"/>
    </location>
</feature>
<feature type="domain" description="NlpC/P60" evidence="7">
    <location>
        <begin position="111"/>
        <end position="238"/>
    </location>
</feature>
<evidence type="ECO:0000259" key="7">
    <source>
        <dbReference type="PROSITE" id="PS51935"/>
    </source>
</evidence>
<dbReference type="Proteomes" id="UP000653477">
    <property type="component" value="Unassembled WGS sequence"/>
</dbReference>
<reference evidence="9" key="1">
    <citation type="journal article" date="2019" name="Int. J. Syst. Evol. Microbiol.">
        <title>The Global Catalogue of Microorganisms (GCM) 10K type strain sequencing project: providing services to taxonomists for standard genome sequencing and annotation.</title>
        <authorList>
            <consortium name="The Broad Institute Genomics Platform"/>
            <consortium name="The Broad Institute Genome Sequencing Center for Infectious Disease"/>
            <person name="Wu L."/>
            <person name="Ma J."/>
        </authorList>
    </citation>
    <scope>NUCLEOTIDE SEQUENCE [LARGE SCALE GENOMIC DNA]</scope>
    <source>
        <strain evidence="9">JCM 30531</strain>
    </source>
</reference>
<keyword evidence="3" id="KW-0378">Hydrolase</keyword>
<name>A0ABQ2H5K6_9PORP</name>
<proteinExistence type="inferred from homology"/>
<gene>
    <name evidence="8" type="ORF">GCM10007088_01830</name>
</gene>
<feature type="compositionally biased region" description="Basic residues" evidence="5">
    <location>
        <begin position="67"/>
        <end position="76"/>
    </location>
</feature>
<evidence type="ECO:0000256" key="4">
    <source>
        <dbReference type="ARBA" id="ARBA00022807"/>
    </source>
</evidence>
<dbReference type="InterPro" id="IPR051202">
    <property type="entry name" value="Peptidase_C40"/>
</dbReference>
<evidence type="ECO:0000313" key="9">
    <source>
        <dbReference type="Proteomes" id="UP000653477"/>
    </source>
</evidence>
<accession>A0ABQ2H5K6</accession>
<evidence type="ECO:0000256" key="5">
    <source>
        <dbReference type="SAM" id="MobiDB-lite"/>
    </source>
</evidence>
<feature type="chain" id="PRO_5045165311" description="NlpC/P60 domain-containing protein" evidence="6">
    <location>
        <begin position="27"/>
        <end position="255"/>
    </location>
</feature>
<keyword evidence="6" id="KW-0732">Signal</keyword>
<evidence type="ECO:0000256" key="6">
    <source>
        <dbReference type="SAM" id="SignalP"/>
    </source>
</evidence>
<dbReference type="Pfam" id="PF00877">
    <property type="entry name" value="NLPC_P60"/>
    <property type="match status" value="1"/>
</dbReference>
<evidence type="ECO:0000256" key="2">
    <source>
        <dbReference type="ARBA" id="ARBA00022670"/>
    </source>
</evidence>
<comment type="similarity">
    <text evidence="1">Belongs to the peptidase C40 family.</text>
</comment>
<feature type="region of interest" description="Disordered" evidence="5">
    <location>
        <begin position="59"/>
        <end position="94"/>
    </location>
</feature>
<dbReference type="EMBL" id="BMPU01000001">
    <property type="protein sequence ID" value="GGM46776.1"/>
    <property type="molecule type" value="Genomic_DNA"/>
</dbReference>
<keyword evidence="4" id="KW-0788">Thiol protease</keyword>
<dbReference type="Gene3D" id="3.90.1720.10">
    <property type="entry name" value="endopeptidase domain like (from Nostoc punctiforme)"/>
    <property type="match status" value="1"/>
</dbReference>
<keyword evidence="2" id="KW-0645">Protease</keyword>
<dbReference type="PANTHER" id="PTHR47053:SF1">
    <property type="entry name" value="MUREIN DD-ENDOPEPTIDASE MEPH-RELATED"/>
    <property type="match status" value="1"/>
</dbReference>
<protein>
    <recommendedName>
        <fullName evidence="7">NlpC/P60 domain-containing protein</fullName>
    </recommendedName>
</protein>
<dbReference type="PROSITE" id="PS51935">
    <property type="entry name" value="NLPC_P60"/>
    <property type="match status" value="1"/>
</dbReference>